<dbReference type="SUPFAM" id="SSF50891">
    <property type="entry name" value="Cyclophilin-like"/>
    <property type="match status" value="1"/>
</dbReference>
<dbReference type="Gene3D" id="3.20.20.70">
    <property type="entry name" value="Aldolase class I"/>
    <property type="match status" value="1"/>
</dbReference>
<dbReference type="InterPro" id="IPR017853">
    <property type="entry name" value="GH"/>
</dbReference>
<dbReference type="InterPro" id="IPR008589">
    <property type="entry name" value="MupG"/>
</dbReference>
<dbReference type="SUPFAM" id="SSF51445">
    <property type="entry name" value="(Trans)glycosidases"/>
    <property type="match status" value="1"/>
</dbReference>
<evidence type="ECO:0008006" key="5">
    <source>
        <dbReference type="Google" id="ProtNLM"/>
    </source>
</evidence>
<keyword evidence="4" id="KW-1185">Reference proteome</keyword>
<dbReference type="InterPro" id="IPR029000">
    <property type="entry name" value="Cyclophilin-like_dom_sf"/>
</dbReference>
<dbReference type="EMBL" id="FNPI01000021">
    <property type="protein sequence ID" value="SDZ61217.1"/>
    <property type="molecule type" value="Genomic_DNA"/>
</dbReference>
<dbReference type="PANTHER" id="PTHR38435">
    <property type="match status" value="1"/>
</dbReference>
<feature type="domain" description="6-phospho-N-acetylmuramidase C-terminal" evidence="1">
    <location>
        <begin position="249"/>
        <end position="352"/>
    </location>
</feature>
<dbReference type="Gene3D" id="2.40.100.10">
    <property type="entry name" value="Cyclophilin-like"/>
    <property type="match status" value="1"/>
</dbReference>
<dbReference type="OrthoDB" id="5809921at2"/>
<dbReference type="Pfam" id="PF05913">
    <property type="entry name" value="MupG_C"/>
    <property type="match status" value="1"/>
</dbReference>
<dbReference type="PANTHER" id="PTHR38435:SF2">
    <property type="entry name" value="DUF871 DOMAIN-CONTAINING PROTEIN"/>
    <property type="match status" value="1"/>
</dbReference>
<dbReference type="InterPro" id="IPR043894">
    <property type="entry name" value="MupG_C"/>
</dbReference>
<dbReference type="STRING" id="1503961.SAMN05421736_12116"/>
<reference evidence="4" key="1">
    <citation type="submission" date="2016-10" db="EMBL/GenBank/DDBJ databases">
        <authorList>
            <person name="Varghese N."/>
            <person name="Submissions S."/>
        </authorList>
    </citation>
    <scope>NUCLEOTIDE SEQUENCE [LARGE SCALE GENOMIC DNA]</scope>
    <source>
        <strain evidence="4">SP</strain>
    </source>
</reference>
<organism evidence="3 4">
    <name type="scientific">Evansella caseinilytica</name>
    <dbReference type="NCBI Taxonomy" id="1503961"/>
    <lineage>
        <taxon>Bacteria</taxon>
        <taxon>Bacillati</taxon>
        <taxon>Bacillota</taxon>
        <taxon>Bacilli</taxon>
        <taxon>Bacillales</taxon>
        <taxon>Bacillaceae</taxon>
        <taxon>Evansella</taxon>
    </lineage>
</organism>
<evidence type="ECO:0000259" key="2">
    <source>
        <dbReference type="Pfam" id="PF19200"/>
    </source>
</evidence>
<dbReference type="AlphaFoldDB" id="A0A1H3UG13"/>
<dbReference type="Pfam" id="PF19200">
    <property type="entry name" value="MupG_N"/>
    <property type="match status" value="1"/>
</dbReference>
<feature type="domain" description="6-phospho-N-acetylmuramidase N-terminal" evidence="2">
    <location>
        <begin position="3"/>
        <end position="231"/>
    </location>
</feature>
<evidence type="ECO:0000313" key="3">
    <source>
        <dbReference type="EMBL" id="SDZ61217.1"/>
    </source>
</evidence>
<dbReference type="InterPro" id="IPR013785">
    <property type="entry name" value="Aldolase_TIM"/>
</dbReference>
<protein>
    <recommendedName>
        <fullName evidence="5">Cell surface protein</fullName>
    </recommendedName>
</protein>
<dbReference type="InterPro" id="IPR043797">
    <property type="entry name" value="MupG_N"/>
</dbReference>
<evidence type="ECO:0000313" key="4">
    <source>
        <dbReference type="Proteomes" id="UP000198935"/>
    </source>
</evidence>
<name>A0A1H3UG13_9BACI</name>
<gene>
    <name evidence="3" type="ORF">SAMN05421736_12116</name>
</gene>
<evidence type="ECO:0000259" key="1">
    <source>
        <dbReference type="Pfam" id="PF05913"/>
    </source>
</evidence>
<sequence>MPGFAVYLGQQSMEQTEKYVKKMYDAGFRTMFTSLHIPEDDPSLYAAELKQLGALAIEHGMELMADISPASWQHLGLTLEKAGELTRWGVTGIRVDYGFSPAQIALLSEEITVALNASTMDETFLQQLLNAGLSIDRTEAWHNFYPRPETGLDERWMRDRNRRLQELGLTVMAFIPGDQQLRGPLAHGLPTVEKHRGQSVFAAFLEMTNEFYVDKVCIGDRSIQDATWQQFMVYQENTILIHCDQLLLTAEEERLLCQKHRSRMDPSRDVIRSETSRLYAQKGKADISPRNQLPRPRGTITVDNNLYERYTGELQVALKDLPADKKVNVLGRVIDRDLPLLPMVRPGQSFLFICSAAKT</sequence>
<accession>A0A1H3UG13</accession>
<proteinExistence type="predicted"/>
<dbReference type="Proteomes" id="UP000198935">
    <property type="component" value="Unassembled WGS sequence"/>
</dbReference>